<dbReference type="Gene3D" id="3.90.660.20">
    <property type="entry name" value="Protoporphyrinogen oxidase, mitochondrial, domain 2"/>
    <property type="match status" value="1"/>
</dbReference>
<dbReference type="PANTHER" id="PTHR42923">
    <property type="entry name" value="PROTOPORPHYRINOGEN OXIDASE"/>
    <property type="match status" value="1"/>
</dbReference>
<evidence type="ECO:0000256" key="4">
    <source>
        <dbReference type="ARBA" id="ARBA00023002"/>
    </source>
</evidence>
<comment type="subcellular location">
    <subcellularLocation>
        <location evidence="6">Cytoplasm</location>
    </subcellularLocation>
</comment>
<sequence length="492" mass="54502">MVNRVPFLSRFQAACGPIFPWSGFMLQTDICIVGGGISGLALAAFLLRERPGLPLVVLEQAARPGGIVKSFRQDGWLAEWGPHGFLDNCPEGRELVALAGLEQDLVRAPLGRFVRYLCLGGKLAPVPQTPAKILMAPLMRWQDKFGLAWRDLTRPFMTGEPTVAEWIRYRFGPAMLPFADAAYTGTYAGDLEKLRIDGVMPSLRALEKEYGSIIRALFARLRAKARERRKTGAGKLALPAMQSFRQGMEQLPLALAAQLQAEGLLHLETRVQGLRPDEDAKGWLVQTDGTGYRCRELVLALPANTALQLLPEGMEPPAAGLPEARLASVILGFGPEARIPFGFGYLAPEREQRFAMGTLFSSHMFPERAPADGQLLEVLVGGRRHPERLELEDNEMIRETLADLRQLIHLPAAPRFATVLRGEAGIPQAEQQYLQLLSWREQSARSSPHLHLLGFGWQGIGLNEMIREAKNLALRLLRRPSASQNEIKGVYM</sequence>
<dbReference type="InterPro" id="IPR002937">
    <property type="entry name" value="Amino_oxidase"/>
</dbReference>
<comment type="pathway">
    <text evidence="6">Porphyrin-containing compound metabolism; protoheme biosynthesis.</text>
</comment>
<dbReference type="Pfam" id="PF01593">
    <property type="entry name" value="Amino_oxidase"/>
    <property type="match status" value="1"/>
</dbReference>
<keyword evidence="5 6" id="KW-0350">Heme biosynthesis</keyword>
<evidence type="ECO:0000259" key="7">
    <source>
        <dbReference type="Pfam" id="PF01593"/>
    </source>
</evidence>
<dbReference type="EMBL" id="CP021255">
    <property type="protein sequence ID" value="AVD72189.1"/>
    <property type="molecule type" value="Genomic_DNA"/>
</dbReference>
<dbReference type="InterPro" id="IPR036188">
    <property type="entry name" value="FAD/NAD-bd_sf"/>
</dbReference>
<dbReference type="EC" id="1.3.3.15" evidence="6"/>
<dbReference type="Gene3D" id="3.50.50.60">
    <property type="entry name" value="FAD/NAD(P)-binding domain"/>
    <property type="match status" value="1"/>
</dbReference>
<keyword evidence="9" id="KW-1185">Reference proteome</keyword>
<feature type="domain" description="Amine oxidase" evidence="7">
    <location>
        <begin position="37"/>
        <end position="415"/>
    </location>
</feature>
<dbReference type="SUPFAM" id="SSF54373">
    <property type="entry name" value="FAD-linked reductases, C-terminal domain"/>
    <property type="match status" value="1"/>
</dbReference>
<dbReference type="InterPro" id="IPR004572">
    <property type="entry name" value="Protoporphyrinogen_oxidase"/>
</dbReference>
<dbReference type="GO" id="GO:0006783">
    <property type="term" value="P:heme biosynthetic process"/>
    <property type="evidence" value="ECO:0007669"/>
    <property type="project" value="UniProtKB-UniRule"/>
</dbReference>
<dbReference type="AlphaFoldDB" id="A0A2L1GR80"/>
<dbReference type="InterPro" id="IPR050464">
    <property type="entry name" value="Zeta_carotene_desat/Oxidored"/>
</dbReference>
<comment type="cofactor">
    <cofactor evidence="1 6">
        <name>FAD</name>
        <dbReference type="ChEBI" id="CHEBI:57692"/>
    </cofactor>
</comment>
<evidence type="ECO:0000256" key="2">
    <source>
        <dbReference type="ARBA" id="ARBA00022630"/>
    </source>
</evidence>
<keyword evidence="4 6" id="KW-0560">Oxidoreductase</keyword>
<protein>
    <recommendedName>
        <fullName evidence="6">Coproporphyrinogen III oxidase</fullName>
        <ecNumber evidence="6">1.3.3.15</ecNumber>
    </recommendedName>
</protein>
<dbReference type="Proteomes" id="UP000239867">
    <property type="component" value="Chromosome"/>
</dbReference>
<comment type="function">
    <text evidence="6">Involved in coproporphyrin-dependent heme b biosynthesis. Catalyzes the oxidation of coproporphyrinogen III to coproporphyrin III.</text>
</comment>
<dbReference type="OrthoDB" id="20837at2"/>
<evidence type="ECO:0000256" key="3">
    <source>
        <dbReference type="ARBA" id="ARBA00022827"/>
    </source>
</evidence>
<keyword evidence="3 6" id="KW-0274">FAD</keyword>
<evidence type="ECO:0000313" key="9">
    <source>
        <dbReference type="Proteomes" id="UP000239867"/>
    </source>
</evidence>
<dbReference type="PANTHER" id="PTHR42923:SF3">
    <property type="entry name" value="PROTOPORPHYRINOGEN OXIDASE"/>
    <property type="match status" value="1"/>
</dbReference>
<organism evidence="8 9">
    <name type="scientific">Desulfobulbus oralis</name>
    <dbReference type="NCBI Taxonomy" id="1986146"/>
    <lineage>
        <taxon>Bacteria</taxon>
        <taxon>Pseudomonadati</taxon>
        <taxon>Thermodesulfobacteriota</taxon>
        <taxon>Desulfobulbia</taxon>
        <taxon>Desulfobulbales</taxon>
        <taxon>Desulfobulbaceae</taxon>
        <taxon>Desulfobulbus</taxon>
    </lineage>
</organism>
<proteinExistence type="inferred from homology"/>
<dbReference type="GO" id="GO:0005737">
    <property type="term" value="C:cytoplasm"/>
    <property type="evidence" value="ECO:0007669"/>
    <property type="project" value="UniProtKB-SubCell"/>
</dbReference>
<dbReference type="GO" id="GO:0004729">
    <property type="term" value="F:oxygen-dependent protoporphyrinogen oxidase activity"/>
    <property type="evidence" value="ECO:0007669"/>
    <property type="project" value="UniProtKB-UniRule"/>
</dbReference>
<evidence type="ECO:0000313" key="8">
    <source>
        <dbReference type="EMBL" id="AVD72189.1"/>
    </source>
</evidence>
<evidence type="ECO:0000256" key="6">
    <source>
        <dbReference type="RuleBase" id="RU364052"/>
    </source>
</evidence>
<gene>
    <name evidence="8" type="ORF">CAY53_01910</name>
</gene>
<dbReference type="SUPFAM" id="SSF51905">
    <property type="entry name" value="FAD/NAD(P)-binding domain"/>
    <property type="match status" value="1"/>
</dbReference>
<evidence type="ECO:0000256" key="5">
    <source>
        <dbReference type="ARBA" id="ARBA00023133"/>
    </source>
</evidence>
<evidence type="ECO:0000256" key="1">
    <source>
        <dbReference type="ARBA" id="ARBA00001974"/>
    </source>
</evidence>
<reference evidence="8" key="1">
    <citation type="submission" date="2017-05" db="EMBL/GenBank/DDBJ databases">
        <authorList>
            <person name="Song R."/>
            <person name="Chenine A.L."/>
            <person name="Ruprecht R.M."/>
        </authorList>
    </citation>
    <scope>NUCLEOTIDE SEQUENCE</scope>
    <source>
        <strain evidence="8">ORNL</strain>
    </source>
</reference>
<keyword evidence="2 6" id="KW-0285">Flavoprotein</keyword>
<reference evidence="8" key="2">
    <citation type="journal article" date="2018" name="MBio">
        <title>Insights into the evolution of host association through the isolation and characterization of a novel human periodontal pathobiont, Desulfobulbus oralis.</title>
        <authorList>
            <person name="Cross K.L."/>
            <person name="Chirania P."/>
            <person name="Xiong W."/>
            <person name="Beall C.J."/>
            <person name="Elkins J.G."/>
            <person name="Giannone R.J."/>
            <person name="Griffen A.L."/>
            <person name="Guss A.M."/>
            <person name="Hettich R.L."/>
            <person name="Joshi S.S."/>
            <person name="Mokrzan E.M."/>
            <person name="Martin R.K."/>
            <person name="Zhulin I.B."/>
            <person name="Leys E.J."/>
            <person name="Podar M."/>
        </authorList>
    </citation>
    <scope>NUCLEOTIDE SEQUENCE [LARGE SCALE GENOMIC DNA]</scope>
    <source>
        <strain evidence="8">ORNL</strain>
    </source>
</reference>
<keyword evidence="6" id="KW-0963">Cytoplasm</keyword>
<name>A0A2L1GR80_9BACT</name>
<comment type="similarity">
    <text evidence="6">Belongs to the protoporphyrinogen/coproporphyrinogen oxidase family. Coproporphyrinogen III oxidase subfamily.</text>
</comment>
<comment type="catalytic activity">
    <reaction evidence="6">
        <text>coproporphyrinogen III + 3 O2 = coproporphyrin III + 3 H2O2</text>
        <dbReference type="Rhea" id="RHEA:43436"/>
        <dbReference type="ChEBI" id="CHEBI:15379"/>
        <dbReference type="ChEBI" id="CHEBI:16240"/>
        <dbReference type="ChEBI" id="CHEBI:57309"/>
        <dbReference type="ChEBI" id="CHEBI:131725"/>
        <dbReference type="EC" id="1.3.3.15"/>
    </reaction>
</comment>
<dbReference type="NCBIfam" id="TIGR00562">
    <property type="entry name" value="proto_IX_ox"/>
    <property type="match status" value="1"/>
</dbReference>
<accession>A0A2L1GR80</accession>
<dbReference type="KEGG" id="deo:CAY53_01910"/>
<dbReference type="Gene3D" id="1.10.3110.10">
    <property type="entry name" value="protoporphyrinogen ix oxidase, domain 3"/>
    <property type="match status" value="1"/>
</dbReference>